<organism evidence="2 3">
    <name type="scientific">Dysgonomonas hofstadii</name>
    <dbReference type="NCBI Taxonomy" id="637886"/>
    <lineage>
        <taxon>Bacteria</taxon>
        <taxon>Pseudomonadati</taxon>
        <taxon>Bacteroidota</taxon>
        <taxon>Bacteroidia</taxon>
        <taxon>Bacteroidales</taxon>
        <taxon>Dysgonomonadaceae</taxon>
        <taxon>Dysgonomonas</taxon>
    </lineage>
</organism>
<dbReference type="RefSeq" id="WP_183305248.1">
    <property type="nucleotide sequence ID" value="NZ_JACIEP010000001.1"/>
</dbReference>
<dbReference type="InterPro" id="IPR037171">
    <property type="entry name" value="NagB/RpiA_transferase-like"/>
</dbReference>
<dbReference type="SUPFAM" id="SSF100950">
    <property type="entry name" value="NagB/RpiA/CoA transferase-like"/>
    <property type="match status" value="1"/>
</dbReference>
<dbReference type="Pfam" id="PF01182">
    <property type="entry name" value="Glucosamine_iso"/>
    <property type="match status" value="1"/>
</dbReference>
<dbReference type="InterPro" id="IPR018321">
    <property type="entry name" value="Glucosamine6P_isomerase_CS"/>
</dbReference>
<dbReference type="EMBL" id="JACIEP010000001">
    <property type="protein sequence ID" value="MBB4034292.1"/>
    <property type="molecule type" value="Genomic_DNA"/>
</dbReference>
<dbReference type="Gene3D" id="3.40.50.1360">
    <property type="match status" value="1"/>
</dbReference>
<evidence type="ECO:0000313" key="2">
    <source>
        <dbReference type="EMBL" id="MBB4034292.1"/>
    </source>
</evidence>
<dbReference type="InterPro" id="IPR004547">
    <property type="entry name" value="Glucosamine6P_isomerase"/>
</dbReference>
<dbReference type="Proteomes" id="UP000555103">
    <property type="component" value="Unassembled WGS sequence"/>
</dbReference>
<accession>A0A840CNZ2</accession>
<proteinExistence type="predicted"/>
<dbReference type="AlphaFoldDB" id="A0A840CNZ2"/>
<keyword evidence="2" id="KW-0378">Hydrolase</keyword>
<dbReference type="GO" id="GO:0005975">
    <property type="term" value="P:carbohydrate metabolic process"/>
    <property type="evidence" value="ECO:0007669"/>
    <property type="project" value="InterPro"/>
</dbReference>
<dbReference type="InterPro" id="IPR052960">
    <property type="entry name" value="GlcN6P_deaminase-like"/>
</dbReference>
<gene>
    <name evidence="2" type="ORF">GGR21_000177</name>
</gene>
<dbReference type="PANTHER" id="PTHR42892">
    <property type="entry name" value="GLUCOSAMINE-6-PHOSPHATE DEAMINASE-LIKE PROTEIN BT_0258-RELATED"/>
    <property type="match status" value="1"/>
</dbReference>
<protein>
    <submittedName>
        <fullName evidence="2">Glucosamine-6-phosphate deaminase</fullName>
        <ecNumber evidence="2">3.5.99.6</ecNumber>
    </submittedName>
</protein>
<dbReference type="GO" id="GO:0006044">
    <property type="term" value="P:N-acetylglucosamine metabolic process"/>
    <property type="evidence" value="ECO:0007669"/>
    <property type="project" value="InterPro"/>
</dbReference>
<reference evidence="2 3" key="1">
    <citation type="submission" date="2020-08" db="EMBL/GenBank/DDBJ databases">
        <title>Genomic Encyclopedia of Type Strains, Phase IV (KMG-IV): sequencing the most valuable type-strain genomes for metagenomic binning, comparative biology and taxonomic classification.</title>
        <authorList>
            <person name="Goeker M."/>
        </authorList>
    </citation>
    <scope>NUCLEOTIDE SEQUENCE [LARGE SCALE GENOMIC DNA]</scope>
    <source>
        <strain evidence="2 3">DSM 104969</strain>
    </source>
</reference>
<evidence type="ECO:0000259" key="1">
    <source>
        <dbReference type="Pfam" id="PF01182"/>
    </source>
</evidence>
<dbReference type="PANTHER" id="PTHR42892:SF1">
    <property type="entry name" value="GLUCOSAMINE-6-PHOSPHATE ISOMERASE"/>
    <property type="match status" value="1"/>
</dbReference>
<dbReference type="PROSITE" id="PS01161">
    <property type="entry name" value="GLC_GALNAC_ISOMERASE"/>
    <property type="match status" value="1"/>
</dbReference>
<name>A0A840CNZ2_9BACT</name>
<dbReference type="CDD" id="cd01399">
    <property type="entry name" value="GlcN6P_deaminase"/>
    <property type="match status" value="1"/>
</dbReference>
<sequence length="244" mass="27069">MALKITIAENEVEFDRIAAWQIIREMLVNPKAVIGLSTGRTTKNMHFIAGDIYKTGPFDTSKVTIFGLDEVINIPRDYAGACYTMLKNEIVDPLEIKDENFIIPPTLSGDFEKECEIFQSELERRGDIDLQILGLGTNGHLGFNQPGTPFGQETWVSAMDKELETRIRKETNTPVGKKLGGITLGLKNIMHSCKILLVAKGEAKADIVKEMLYGPVTTDIPASILQLHPNCEFLLDKAAAKYIT</sequence>
<evidence type="ECO:0000313" key="3">
    <source>
        <dbReference type="Proteomes" id="UP000555103"/>
    </source>
</evidence>
<dbReference type="EC" id="3.5.99.6" evidence="2"/>
<comment type="caution">
    <text evidence="2">The sequence shown here is derived from an EMBL/GenBank/DDBJ whole genome shotgun (WGS) entry which is preliminary data.</text>
</comment>
<feature type="domain" description="Glucosamine/galactosamine-6-phosphate isomerase" evidence="1">
    <location>
        <begin position="29"/>
        <end position="226"/>
    </location>
</feature>
<dbReference type="GO" id="GO:0004342">
    <property type="term" value="F:glucosamine-6-phosphate deaminase activity"/>
    <property type="evidence" value="ECO:0007669"/>
    <property type="project" value="UniProtKB-EC"/>
</dbReference>
<dbReference type="InterPro" id="IPR006148">
    <property type="entry name" value="Glc/Gal-6P_isomerase"/>
</dbReference>
<keyword evidence="3" id="KW-1185">Reference proteome</keyword>